<dbReference type="Proteomes" id="UP000237105">
    <property type="component" value="Unassembled WGS sequence"/>
</dbReference>
<name>A0A2P5ABT7_PARAD</name>
<dbReference type="EMBL" id="JXTB01000686">
    <property type="protein sequence ID" value="PON34003.1"/>
    <property type="molecule type" value="Genomic_DNA"/>
</dbReference>
<keyword evidence="2" id="KW-1185">Reference proteome</keyword>
<reference evidence="2" key="1">
    <citation type="submission" date="2016-06" db="EMBL/GenBank/DDBJ databases">
        <title>Parallel loss of symbiosis genes in relatives of nitrogen-fixing non-legume Parasponia.</title>
        <authorList>
            <person name="Van Velzen R."/>
            <person name="Holmer R."/>
            <person name="Bu F."/>
            <person name="Rutten L."/>
            <person name="Van Zeijl A."/>
            <person name="Liu W."/>
            <person name="Santuari L."/>
            <person name="Cao Q."/>
            <person name="Sharma T."/>
            <person name="Shen D."/>
            <person name="Roswanjaya Y."/>
            <person name="Wardhani T."/>
            <person name="Kalhor M.S."/>
            <person name="Jansen J."/>
            <person name="Van den Hoogen J."/>
            <person name="Gungor B."/>
            <person name="Hartog M."/>
            <person name="Hontelez J."/>
            <person name="Verver J."/>
            <person name="Yang W.-C."/>
            <person name="Schijlen E."/>
            <person name="Repin R."/>
            <person name="Schilthuizen M."/>
            <person name="Schranz E."/>
            <person name="Heidstra R."/>
            <person name="Miyata K."/>
            <person name="Fedorova E."/>
            <person name="Kohlen W."/>
            <person name="Bisseling T."/>
            <person name="Smit S."/>
            <person name="Geurts R."/>
        </authorList>
    </citation>
    <scope>NUCLEOTIDE SEQUENCE [LARGE SCALE GENOMIC DNA]</scope>
    <source>
        <strain evidence="2">cv. WU1-14</strain>
    </source>
</reference>
<organism evidence="1 2">
    <name type="scientific">Parasponia andersonii</name>
    <name type="common">Sponia andersonii</name>
    <dbReference type="NCBI Taxonomy" id="3476"/>
    <lineage>
        <taxon>Eukaryota</taxon>
        <taxon>Viridiplantae</taxon>
        <taxon>Streptophyta</taxon>
        <taxon>Embryophyta</taxon>
        <taxon>Tracheophyta</taxon>
        <taxon>Spermatophyta</taxon>
        <taxon>Magnoliopsida</taxon>
        <taxon>eudicotyledons</taxon>
        <taxon>Gunneridae</taxon>
        <taxon>Pentapetalae</taxon>
        <taxon>rosids</taxon>
        <taxon>fabids</taxon>
        <taxon>Rosales</taxon>
        <taxon>Cannabaceae</taxon>
        <taxon>Parasponia</taxon>
    </lineage>
</organism>
<evidence type="ECO:0000313" key="2">
    <source>
        <dbReference type="Proteomes" id="UP000237105"/>
    </source>
</evidence>
<proteinExistence type="predicted"/>
<dbReference type="AlphaFoldDB" id="A0A2P5ABT7"/>
<evidence type="ECO:0000313" key="1">
    <source>
        <dbReference type="EMBL" id="PON34003.1"/>
    </source>
</evidence>
<gene>
    <name evidence="1" type="ORF">PanWU01x14_348050</name>
</gene>
<comment type="caution">
    <text evidence="1">The sequence shown here is derived from an EMBL/GenBank/DDBJ whole genome shotgun (WGS) entry which is preliminary data.</text>
</comment>
<accession>A0A2P5ABT7</accession>
<protein>
    <submittedName>
        <fullName evidence="1">Uncharacterized protein</fullName>
    </submittedName>
</protein>
<sequence length="69" mass="8012">MFYDFLDDKLPFILNLPKLDHLLPAFSTSNVRIDMTCYTWIAISSRRRKIQGLSGQFKEDVMGRSLTSI</sequence>